<sequence>MKYTFKSLGLAAAVSALALPVLASEEVKIGVPSWTGAQAIAHVLGHVVETRIGGQVEYVPGNNATIFQAMDQGKGDIDVHPDVWLPNQESFTKQYVDEAGTVTLSTNPYQGNQGFCVTKDFGEANNITDIADLGRPDVATLMDSDGNGKGEMWIGAPGWASANVNEVKVRDYGLLDFIEPIRAEEAVKTARIKDSIAKGEGYAFYCYEPHAVWFMFDVQMLTEPTFDPAKYVMVQPSDDPDWYNKSMVATKDALKDVQIAWSNSLVDRSPAIAEFFQNFQLNAEDVSQLAFEISANGRDPGEVAAEWVEANSERVDGWLGL</sequence>
<dbReference type="OrthoDB" id="9787902at2"/>
<evidence type="ECO:0000313" key="4">
    <source>
        <dbReference type="Proteomes" id="UP000184221"/>
    </source>
</evidence>
<feature type="chain" id="PRO_5012115678" evidence="1">
    <location>
        <begin position="24"/>
        <end position="321"/>
    </location>
</feature>
<evidence type="ECO:0000259" key="2">
    <source>
        <dbReference type="Pfam" id="PF04069"/>
    </source>
</evidence>
<keyword evidence="4" id="KW-1185">Reference proteome</keyword>
<dbReference type="CDD" id="cd13642">
    <property type="entry name" value="PBP2_BCP_1"/>
    <property type="match status" value="1"/>
</dbReference>
<dbReference type="Gene3D" id="3.40.190.100">
    <property type="entry name" value="Glycine betaine-binding periplasmic protein, domain 2"/>
    <property type="match status" value="1"/>
</dbReference>
<evidence type="ECO:0000313" key="3">
    <source>
        <dbReference type="EMBL" id="SHG78275.1"/>
    </source>
</evidence>
<dbReference type="Gene3D" id="3.10.105.10">
    <property type="entry name" value="Dipeptide-binding Protein, Domain 3"/>
    <property type="match status" value="1"/>
</dbReference>
<protein>
    <submittedName>
        <fullName evidence="3">Glycine betaine/proline transport system substrate-binding protein</fullName>
    </submittedName>
</protein>
<dbReference type="GO" id="GO:0022857">
    <property type="term" value="F:transmembrane transporter activity"/>
    <property type="evidence" value="ECO:0007669"/>
    <property type="project" value="InterPro"/>
</dbReference>
<dbReference type="SUPFAM" id="SSF53850">
    <property type="entry name" value="Periplasmic binding protein-like II"/>
    <property type="match status" value="1"/>
</dbReference>
<dbReference type="Pfam" id="PF04069">
    <property type="entry name" value="OpuAC"/>
    <property type="match status" value="1"/>
</dbReference>
<dbReference type="GO" id="GO:0043190">
    <property type="term" value="C:ATP-binding cassette (ABC) transporter complex"/>
    <property type="evidence" value="ECO:0007669"/>
    <property type="project" value="InterPro"/>
</dbReference>
<gene>
    <name evidence="3" type="ORF">SAMN05443551_0568</name>
</gene>
<dbReference type="RefSeq" id="WP_072775984.1">
    <property type="nucleotide sequence ID" value="NZ_FQXC01000001.1"/>
</dbReference>
<keyword evidence="1" id="KW-0732">Signal</keyword>
<dbReference type="Gene3D" id="3.40.190.10">
    <property type="entry name" value="Periplasmic binding protein-like II"/>
    <property type="match status" value="1"/>
</dbReference>
<name>A0A1M5MM03_9RHOB</name>
<dbReference type="InterPro" id="IPR007210">
    <property type="entry name" value="ABC_Gly_betaine_transp_sub-bd"/>
</dbReference>
<feature type="domain" description="ABC-type glycine betaine transport system substrate-binding" evidence="2">
    <location>
        <begin position="26"/>
        <end position="309"/>
    </location>
</feature>
<reference evidence="3 4" key="1">
    <citation type="submission" date="2016-11" db="EMBL/GenBank/DDBJ databases">
        <authorList>
            <person name="Jaros S."/>
            <person name="Januszkiewicz K."/>
            <person name="Wedrychowicz H."/>
        </authorList>
    </citation>
    <scope>NUCLEOTIDE SEQUENCE [LARGE SCALE GENOMIC DNA]</scope>
    <source>
        <strain evidence="3 4">DSM 29431</strain>
    </source>
</reference>
<organism evidence="3 4">
    <name type="scientific">Marivita hallyeonensis</name>
    <dbReference type="NCBI Taxonomy" id="996342"/>
    <lineage>
        <taxon>Bacteria</taxon>
        <taxon>Pseudomonadati</taxon>
        <taxon>Pseudomonadota</taxon>
        <taxon>Alphaproteobacteria</taxon>
        <taxon>Rhodobacterales</taxon>
        <taxon>Roseobacteraceae</taxon>
        <taxon>Marivita</taxon>
    </lineage>
</organism>
<feature type="signal peptide" evidence="1">
    <location>
        <begin position="1"/>
        <end position="23"/>
    </location>
</feature>
<accession>A0A1M5MM03</accession>
<dbReference type="STRING" id="996342.SAMN05443551_0568"/>
<evidence type="ECO:0000256" key="1">
    <source>
        <dbReference type="SAM" id="SignalP"/>
    </source>
</evidence>
<dbReference type="Proteomes" id="UP000184221">
    <property type="component" value="Unassembled WGS sequence"/>
</dbReference>
<dbReference type="AlphaFoldDB" id="A0A1M5MM03"/>
<dbReference type="EMBL" id="FQXC01000001">
    <property type="protein sequence ID" value="SHG78275.1"/>
    <property type="molecule type" value="Genomic_DNA"/>
</dbReference>
<proteinExistence type="predicted"/>